<dbReference type="EMBL" id="NHTK01004332">
    <property type="protein sequence ID" value="PPQ87202.1"/>
    <property type="molecule type" value="Genomic_DNA"/>
</dbReference>
<feature type="non-terminal residue" evidence="2">
    <location>
        <position position="327"/>
    </location>
</feature>
<evidence type="ECO:0000313" key="3">
    <source>
        <dbReference type="Proteomes" id="UP000284842"/>
    </source>
</evidence>
<keyword evidence="3" id="KW-1185">Reference proteome</keyword>
<sequence length="327" mass="37064">MFSQMHENDLDLLFSYSISIHPNAAQEKTSATPAQQVYIQDIIMYGGYRLAAQLKFLPSFISTGNDSKEQMTRREWLNWGMRKELEFFLSYIGYAQCHDLAIKIPPPMRLLATEMFDAARWGIEGTKGIEAHSRGILEFLDLWILQHLDFESCWWTTESFQQGATPQVIGFGNLKSCLESFRGQLPIVYRLLRQQQQQLITMRAKQIRPPTAFCPSPMSPDLAPQPLFLLDLTCTDWELELGQAPGKGDIASFTRWCQRKVGMYDTPAEESPNEDRASTEEYPKSSKFENEGTSSNFTIPDDVGSPFQQGDASFTIPDDAGAPFQQG</sequence>
<accession>A0A409X8V8</accession>
<reference evidence="2 3" key="1">
    <citation type="journal article" date="2018" name="Evol. Lett.">
        <title>Horizontal gene cluster transfer increased hallucinogenic mushroom diversity.</title>
        <authorList>
            <person name="Reynolds H.T."/>
            <person name="Vijayakumar V."/>
            <person name="Gluck-Thaler E."/>
            <person name="Korotkin H.B."/>
            <person name="Matheny P.B."/>
            <person name="Slot J.C."/>
        </authorList>
    </citation>
    <scope>NUCLEOTIDE SEQUENCE [LARGE SCALE GENOMIC DNA]</scope>
    <source>
        <strain evidence="2 3">2629</strain>
    </source>
</reference>
<evidence type="ECO:0000256" key="1">
    <source>
        <dbReference type="SAM" id="MobiDB-lite"/>
    </source>
</evidence>
<dbReference type="AlphaFoldDB" id="A0A409X8V8"/>
<dbReference type="Proteomes" id="UP000284842">
    <property type="component" value="Unassembled WGS sequence"/>
</dbReference>
<gene>
    <name evidence="2" type="ORF">CVT24_010401</name>
</gene>
<feature type="region of interest" description="Disordered" evidence="1">
    <location>
        <begin position="265"/>
        <end position="327"/>
    </location>
</feature>
<dbReference type="InParanoid" id="A0A409X8V8"/>
<name>A0A409X8V8_9AGAR</name>
<evidence type="ECO:0000313" key="2">
    <source>
        <dbReference type="EMBL" id="PPQ87202.1"/>
    </source>
</evidence>
<comment type="caution">
    <text evidence="2">The sequence shown here is derived from an EMBL/GenBank/DDBJ whole genome shotgun (WGS) entry which is preliminary data.</text>
</comment>
<protein>
    <submittedName>
        <fullName evidence="2">Uncharacterized protein</fullName>
    </submittedName>
</protein>
<organism evidence="2 3">
    <name type="scientific">Panaeolus cyanescens</name>
    <dbReference type="NCBI Taxonomy" id="181874"/>
    <lineage>
        <taxon>Eukaryota</taxon>
        <taxon>Fungi</taxon>
        <taxon>Dikarya</taxon>
        <taxon>Basidiomycota</taxon>
        <taxon>Agaricomycotina</taxon>
        <taxon>Agaricomycetes</taxon>
        <taxon>Agaricomycetidae</taxon>
        <taxon>Agaricales</taxon>
        <taxon>Agaricineae</taxon>
        <taxon>Galeropsidaceae</taxon>
        <taxon>Panaeolus</taxon>
    </lineage>
</organism>
<proteinExistence type="predicted"/>
<dbReference type="OrthoDB" id="3123202at2759"/>
<feature type="compositionally biased region" description="Basic and acidic residues" evidence="1">
    <location>
        <begin position="273"/>
        <end position="290"/>
    </location>
</feature>